<protein>
    <recommendedName>
        <fullName evidence="12">Ribosome assembly protein METTL17, mitochondrial</fullName>
    </recommendedName>
    <alternativeName>
        <fullName evidence="13">Methyltransferase-like protein 17</fullName>
    </alternativeName>
</protein>
<comment type="function">
    <text evidence="9">Mitochondrial ribosome (mitoribosome) assembly factor. Binds at the interface of the head and body domains of the mitochondrial small ribosomal subunit (mt-SSU), occluding the mRNA channel and preventing compaction of the head domain towards the body. Probable inactive methyltransferase: retains the characteristic folding and ability to bind S-adenosyl-L-methionine, but it probably lost its methyltransferase activity.</text>
</comment>
<dbReference type="GO" id="GO:0008168">
    <property type="term" value="F:methyltransferase activity"/>
    <property type="evidence" value="ECO:0007669"/>
    <property type="project" value="InterPro"/>
</dbReference>
<keyword evidence="7" id="KW-0411">Iron-sulfur</keyword>
<feature type="region of interest" description="Disordered" evidence="14">
    <location>
        <begin position="1"/>
        <end position="27"/>
    </location>
</feature>
<reference evidence="15" key="2">
    <citation type="submission" date="2025-08" db="UniProtKB">
        <authorList>
            <consortium name="Ensembl"/>
        </authorList>
    </citation>
    <scope>IDENTIFICATION</scope>
</reference>
<dbReference type="AlphaFoldDB" id="H9GD64"/>
<dbReference type="GO" id="GO:0051539">
    <property type="term" value="F:4 iron, 4 sulfur cluster binding"/>
    <property type="evidence" value="ECO:0007669"/>
    <property type="project" value="UniProtKB-KW"/>
</dbReference>
<reference evidence="15" key="1">
    <citation type="submission" date="2009-12" db="EMBL/GenBank/DDBJ databases">
        <title>The Genome Sequence of Anolis carolinensis (Green Anole Lizard).</title>
        <authorList>
            <consortium name="The Genome Sequencing Platform"/>
            <person name="Di Palma F."/>
            <person name="Alfoldi J."/>
            <person name="Heiman D."/>
            <person name="Young S."/>
            <person name="Grabherr M."/>
            <person name="Johnson J."/>
            <person name="Lander E.S."/>
            <person name="Lindblad-Toh K."/>
        </authorList>
    </citation>
    <scope>NUCLEOTIDE SEQUENCE [LARGE SCALE GENOMIC DNA]</scope>
    <source>
        <strain evidence="15">JBL SC #1</strain>
    </source>
</reference>
<proteinExistence type="inferred from homology"/>
<dbReference type="Bgee" id="ENSACAG00000007865">
    <property type="expression patterns" value="Expressed in ovary and 12 other cell types or tissues"/>
</dbReference>
<dbReference type="InterPro" id="IPR029063">
    <property type="entry name" value="SAM-dependent_MTases_sf"/>
</dbReference>
<dbReference type="PANTHER" id="PTHR13184">
    <property type="entry name" value="37S RIBOSOMAL PROTEIN S22"/>
    <property type="match status" value="1"/>
</dbReference>
<dbReference type="Pfam" id="PF09243">
    <property type="entry name" value="Rsm22"/>
    <property type="match status" value="1"/>
</dbReference>
<dbReference type="Gene3D" id="3.40.50.150">
    <property type="entry name" value="Vaccinia Virus protein VP39"/>
    <property type="match status" value="1"/>
</dbReference>
<evidence type="ECO:0000256" key="8">
    <source>
        <dbReference type="ARBA" id="ARBA00023128"/>
    </source>
</evidence>
<keyword evidence="8" id="KW-0496">Mitochondrion</keyword>
<comment type="subcellular location">
    <subcellularLocation>
        <location evidence="1">Mitochondrion matrix</location>
    </subcellularLocation>
</comment>
<dbReference type="FunFam" id="3.40.50.150:FF:000196">
    <property type="entry name" value="methyltransferase-like protein 17, mitochondrial"/>
    <property type="match status" value="1"/>
</dbReference>
<dbReference type="eggNOG" id="KOG2539">
    <property type="taxonomic scope" value="Eukaryota"/>
</dbReference>
<dbReference type="GO" id="GO:0180026">
    <property type="term" value="P:mitochondrial small ribosomal subunit assembly"/>
    <property type="evidence" value="ECO:0007669"/>
    <property type="project" value="Ensembl"/>
</dbReference>
<evidence type="ECO:0000256" key="3">
    <source>
        <dbReference type="ARBA" id="ARBA00022691"/>
    </source>
</evidence>
<keyword evidence="4" id="KW-0479">Metal-binding</keyword>
<comment type="subunit">
    <text evidence="11">Associates with the mitochondrial ribosome (mitoribosome).</text>
</comment>
<keyword evidence="2" id="KW-0004">4Fe-4S</keyword>
<evidence type="ECO:0000256" key="12">
    <source>
        <dbReference type="ARBA" id="ARBA00069745"/>
    </source>
</evidence>
<dbReference type="InterPro" id="IPR052571">
    <property type="entry name" value="Mt_RNA_Methyltransferase"/>
</dbReference>
<keyword evidence="16" id="KW-1185">Reference proteome</keyword>
<sequence>MRIAPLPSQDGGQGGLESAFAPAREGKRDLSNMAAPRGLRRAWGSFNSTVPGSALALRGLATVIPNVSRVDNTSSFLEKLPHRKHPGAVHLKNISLPSELVEAARFLVSQSSMRSMEKQTKALTNYLWSRKRPMETVDLRKKAEQMEQKLRQEMAHIHRKDALDSSSEVDEKKLQKKVMNIIRKTTYHWEALDYTEELSFLYMAARMDGMFAAVYRALHEIQKRVPDFQPRTLLDFGSGTGTVSWAAHSIWGETIKEYMNIDSSAAMLDLAEKLMKGLSENQDPLFPGVYFRQFLPVSPKVKFDLVVSAYSLNELRSYSERVETVQTLWRKTDGFLVLVENGTKEGHQILMEARDVVLKGTDKVVHDPREPHVFAPCPHHLPCPLLSSDRVLPCNFTQRYYALPFSWNPAQKEERFSFLILRRGAGETEEPWPRITQPVLCRPRHIHVRLCCPDGTLQHAVVTAQKHGRDLYRCARNSQCGDRLPVLNPDGEQVLEEERISEDKGQS</sequence>
<evidence type="ECO:0000256" key="13">
    <source>
        <dbReference type="ARBA" id="ARBA00081511"/>
    </source>
</evidence>
<dbReference type="GO" id="GO:0046872">
    <property type="term" value="F:metal ion binding"/>
    <property type="evidence" value="ECO:0007669"/>
    <property type="project" value="UniProtKB-KW"/>
</dbReference>
<keyword evidence="5" id="KW-0809">Transit peptide</keyword>
<dbReference type="InParanoid" id="H9GD64"/>
<dbReference type="GeneTree" id="ENSGT00390000006103"/>
<dbReference type="GO" id="GO:0006412">
    <property type="term" value="P:translation"/>
    <property type="evidence" value="ECO:0007669"/>
    <property type="project" value="InterPro"/>
</dbReference>
<evidence type="ECO:0000256" key="2">
    <source>
        <dbReference type="ARBA" id="ARBA00022485"/>
    </source>
</evidence>
<evidence type="ECO:0000313" key="16">
    <source>
        <dbReference type="Proteomes" id="UP000001646"/>
    </source>
</evidence>
<reference evidence="15" key="3">
    <citation type="submission" date="2025-09" db="UniProtKB">
        <authorList>
            <consortium name="Ensembl"/>
        </authorList>
    </citation>
    <scope>IDENTIFICATION</scope>
</reference>
<comment type="similarity">
    <text evidence="10">Belongs to the methyltransferase superfamily. Rsm22 family.</text>
</comment>
<dbReference type="PANTHER" id="PTHR13184:SF5">
    <property type="entry name" value="METHYLTRANSFERASE-LIKE PROTEIN 17, MITOCHONDRIAL"/>
    <property type="match status" value="1"/>
</dbReference>
<evidence type="ECO:0000256" key="9">
    <source>
        <dbReference type="ARBA" id="ARBA00045681"/>
    </source>
</evidence>
<dbReference type="SUPFAM" id="SSF53335">
    <property type="entry name" value="S-adenosyl-L-methionine-dependent methyltransferases"/>
    <property type="match status" value="1"/>
</dbReference>
<keyword evidence="3" id="KW-0949">S-adenosyl-L-methionine</keyword>
<evidence type="ECO:0000256" key="10">
    <source>
        <dbReference type="ARBA" id="ARBA00060800"/>
    </source>
</evidence>
<dbReference type="GO" id="GO:0005654">
    <property type="term" value="C:nucleoplasm"/>
    <property type="evidence" value="ECO:0007669"/>
    <property type="project" value="Ensembl"/>
</dbReference>
<name>H9GD64_ANOCA</name>
<organism evidence="15 16">
    <name type="scientific">Anolis carolinensis</name>
    <name type="common">Green anole</name>
    <name type="synonym">American chameleon</name>
    <dbReference type="NCBI Taxonomy" id="28377"/>
    <lineage>
        <taxon>Eukaryota</taxon>
        <taxon>Metazoa</taxon>
        <taxon>Chordata</taxon>
        <taxon>Craniata</taxon>
        <taxon>Vertebrata</taxon>
        <taxon>Euteleostomi</taxon>
        <taxon>Lepidosauria</taxon>
        <taxon>Squamata</taxon>
        <taxon>Bifurcata</taxon>
        <taxon>Unidentata</taxon>
        <taxon>Episquamata</taxon>
        <taxon>Toxicofera</taxon>
        <taxon>Iguania</taxon>
        <taxon>Dactyloidae</taxon>
        <taxon>Anolis</taxon>
    </lineage>
</organism>
<keyword evidence="6" id="KW-0408">Iron</keyword>
<evidence type="ECO:0000256" key="6">
    <source>
        <dbReference type="ARBA" id="ARBA00023004"/>
    </source>
</evidence>
<dbReference type="Proteomes" id="UP000001646">
    <property type="component" value="Unplaced"/>
</dbReference>
<evidence type="ECO:0000256" key="5">
    <source>
        <dbReference type="ARBA" id="ARBA00022946"/>
    </source>
</evidence>
<evidence type="ECO:0000256" key="11">
    <source>
        <dbReference type="ARBA" id="ARBA00062800"/>
    </source>
</evidence>
<dbReference type="STRING" id="28377.ENSACAP00000007716"/>
<evidence type="ECO:0000256" key="4">
    <source>
        <dbReference type="ARBA" id="ARBA00022723"/>
    </source>
</evidence>
<dbReference type="GO" id="GO:1904047">
    <property type="term" value="F:S-adenosyl-L-methionine binding"/>
    <property type="evidence" value="ECO:0007669"/>
    <property type="project" value="Ensembl"/>
</dbReference>
<dbReference type="InterPro" id="IPR015324">
    <property type="entry name" value="Ribosomal_Rsm22-like"/>
</dbReference>
<dbReference type="Ensembl" id="ENSACAT00000007881.4">
    <property type="protein sequence ID" value="ENSACAP00000007716.3"/>
    <property type="gene ID" value="ENSACAG00000007865.4"/>
</dbReference>
<gene>
    <name evidence="15" type="primary">METTL17</name>
</gene>
<accession>H9GD64</accession>
<dbReference type="GO" id="GO:0097177">
    <property type="term" value="F:mitochondrial ribosome binding"/>
    <property type="evidence" value="ECO:0007669"/>
    <property type="project" value="Ensembl"/>
</dbReference>
<dbReference type="HOGENOM" id="CLU_033285_2_0_1"/>
<evidence type="ECO:0000313" key="15">
    <source>
        <dbReference type="Ensembl" id="ENSACAP00000007716.3"/>
    </source>
</evidence>
<evidence type="ECO:0000256" key="7">
    <source>
        <dbReference type="ARBA" id="ARBA00023014"/>
    </source>
</evidence>
<evidence type="ECO:0000256" key="14">
    <source>
        <dbReference type="SAM" id="MobiDB-lite"/>
    </source>
</evidence>
<dbReference type="GO" id="GO:0005759">
    <property type="term" value="C:mitochondrial matrix"/>
    <property type="evidence" value="ECO:0007669"/>
    <property type="project" value="UniProtKB-SubCell"/>
</dbReference>
<evidence type="ECO:0000256" key="1">
    <source>
        <dbReference type="ARBA" id="ARBA00004305"/>
    </source>
</evidence>